<dbReference type="Pfam" id="PF13175">
    <property type="entry name" value="AAA_15"/>
    <property type="match status" value="1"/>
</dbReference>
<accession>J8FR44</accession>
<organism evidence="2 3">
    <name type="scientific">Bacillus cereus MC67</name>
    <dbReference type="NCBI Taxonomy" id="1053219"/>
    <lineage>
        <taxon>Bacteria</taxon>
        <taxon>Bacillati</taxon>
        <taxon>Bacillota</taxon>
        <taxon>Bacilli</taxon>
        <taxon>Bacillales</taxon>
        <taxon>Bacillaceae</taxon>
        <taxon>Bacillus</taxon>
        <taxon>Bacillus cereus group</taxon>
    </lineage>
</organism>
<evidence type="ECO:0000313" key="2">
    <source>
        <dbReference type="EMBL" id="EJR03156.1"/>
    </source>
</evidence>
<protein>
    <recommendedName>
        <fullName evidence="1">Endonuclease GajA/Old nuclease/RecF-like AAA domain-containing protein</fullName>
    </recommendedName>
</protein>
<dbReference type="PATRIC" id="fig|1053219.3.peg.1095"/>
<dbReference type="SUPFAM" id="SSF52540">
    <property type="entry name" value="P-loop containing nucleoside triphosphate hydrolases"/>
    <property type="match status" value="1"/>
</dbReference>
<dbReference type="InterPro" id="IPR027417">
    <property type="entry name" value="P-loop_NTPase"/>
</dbReference>
<reference evidence="2 3" key="1">
    <citation type="submission" date="2012-04" db="EMBL/GenBank/DDBJ databases">
        <title>The Genome Sequence of Bacillus cereus MC67.</title>
        <authorList>
            <consortium name="The Broad Institute Genome Sequencing Platform"/>
            <consortium name="The Broad Institute Genome Sequencing Center for Infectious Disease"/>
            <person name="Feldgarden M."/>
            <person name="Van der Auwera G.A."/>
            <person name="Mahillon J."/>
            <person name="Duprez V."/>
            <person name="Timmery S."/>
            <person name="Mattelet C."/>
            <person name="Dierick K."/>
            <person name="Sun M."/>
            <person name="Yu Z."/>
            <person name="Zhu L."/>
            <person name="Hu X."/>
            <person name="Shank E.B."/>
            <person name="Swiecicka I."/>
            <person name="Hansen B.M."/>
            <person name="Andrup L."/>
            <person name="Young S.K."/>
            <person name="Zeng Q."/>
            <person name="Gargeya S."/>
            <person name="Fitzgerald M."/>
            <person name="Haas B."/>
            <person name="Abouelleil A."/>
            <person name="Alvarado L."/>
            <person name="Arachchi H.M."/>
            <person name="Berlin A."/>
            <person name="Chapman S.B."/>
            <person name="Goldberg J."/>
            <person name="Griggs A."/>
            <person name="Gujja S."/>
            <person name="Hansen M."/>
            <person name="Howarth C."/>
            <person name="Imamovic A."/>
            <person name="Larimer J."/>
            <person name="McCowen C."/>
            <person name="Montmayeur A."/>
            <person name="Murphy C."/>
            <person name="Neiman D."/>
            <person name="Pearson M."/>
            <person name="Priest M."/>
            <person name="Roberts A."/>
            <person name="Saif S."/>
            <person name="Shea T."/>
            <person name="Sisk P."/>
            <person name="Sykes S."/>
            <person name="Wortman J."/>
            <person name="Nusbaum C."/>
            <person name="Birren B."/>
        </authorList>
    </citation>
    <scope>NUCLEOTIDE SEQUENCE [LARGE SCALE GENOMIC DNA]</scope>
    <source>
        <strain evidence="2 3">MC67</strain>
    </source>
</reference>
<dbReference type="PANTHER" id="PTHR43581:SF2">
    <property type="entry name" value="EXCINUCLEASE ATPASE SUBUNIT"/>
    <property type="match status" value="1"/>
</dbReference>
<dbReference type="Proteomes" id="UP000006997">
    <property type="component" value="Unassembled WGS sequence"/>
</dbReference>
<dbReference type="HOGENOM" id="CLU_033692_0_0_9"/>
<dbReference type="InterPro" id="IPR041685">
    <property type="entry name" value="AAA_GajA/Old/RecF-like"/>
</dbReference>
<comment type="caution">
    <text evidence="2">The sequence shown here is derived from an EMBL/GenBank/DDBJ whole genome shotgun (WGS) entry which is preliminary data.</text>
</comment>
<evidence type="ECO:0000259" key="1">
    <source>
        <dbReference type="Pfam" id="PF13175"/>
    </source>
</evidence>
<name>J8FR44_BACCE</name>
<dbReference type="AlphaFoldDB" id="J8FR44"/>
<dbReference type="EMBL" id="AHEN01000008">
    <property type="protein sequence ID" value="EJR03156.1"/>
    <property type="molecule type" value="Genomic_DNA"/>
</dbReference>
<sequence>MENQINLTCFEIEGLNNEKNVSLTFDNNLRILLGENGTGKTTILTILYYVLSRKFHNLYNIEFSKIHLKLSTNQTITLDKEWFTLEGNENAYKYYKYIEEELTKEELDYALEIVYGNGTMEQFKTNFLHKLRVRNVSMMRIRRYISELKTILRENNSDRYSEDILKVDKQIKEIFNKEILYFPTYRRIEDDLSKLGISLNDDNISEKYGIINFGMNDVQEIFDGIKNDIKDESLTSYSNVTGNMIKHLIYPNKKQNLLEFDNAILENKELLEIVLDRFGKDLNKEDKRYIFSLINTDDIFKDEYKSLNFYLKNLIRNYMGYKKRDDSIKEFARICTKYLVNKEVVFNEGNGEISILNLKKNKIELNHLSSGEKQIVSILAQVFLNFNDDFIILFDEPELSLSIEWQEMLLPDIIDTGKCSLLLAVTHSPFIFDNKLDSYAKGIEMFIEEINI</sequence>
<proteinExistence type="predicted"/>
<dbReference type="InterPro" id="IPR051396">
    <property type="entry name" value="Bact_Antivir_Def_Nuclease"/>
</dbReference>
<feature type="domain" description="Endonuclease GajA/Old nuclease/RecF-like AAA" evidence="1">
    <location>
        <begin position="11"/>
        <end position="431"/>
    </location>
</feature>
<evidence type="ECO:0000313" key="3">
    <source>
        <dbReference type="Proteomes" id="UP000006997"/>
    </source>
</evidence>
<dbReference type="Gene3D" id="3.40.50.300">
    <property type="entry name" value="P-loop containing nucleotide triphosphate hydrolases"/>
    <property type="match status" value="2"/>
</dbReference>
<dbReference type="RefSeq" id="WP_002158782.1">
    <property type="nucleotide sequence ID" value="NZ_JH792113.1"/>
</dbReference>
<gene>
    <name evidence="2" type="ORF">II3_01073</name>
</gene>
<dbReference type="PANTHER" id="PTHR43581">
    <property type="entry name" value="ATP/GTP PHOSPHATASE"/>
    <property type="match status" value="1"/>
</dbReference>